<evidence type="ECO:0000256" key="5">
    <source>
        <dbReference type="ARBA" id="ARBA00022970"/>
    </source>
</evidence>
<evidence type="ECO:0000256" key="3">
    <source>
        <dbReference type="ARBA" id="ARBA00022741"/>
    </source>
</evidence>
<evidence type="ECO:0000313" key="7">
    <source>
        <dbReference type="EMBL" id="MBB3770157.1"/>
    </source>
</evidence>
<proteinExistence type="inferred from homology"/>
<dbReference type="PROSITE" id="PS50893">
    <property type="entry name" value="ABC_TRANSPORTER_2"/>
    <property type="match status" value="1"/>
</dbReference>
<dbReference type="PANTHER" id="PTHR43820:SF4">
    <property type="entry name" value="HIGH-AFFINITY BRANCHED-CHAIN AMINO ACID TRANSPORT ATP-BINDING PROTEIN LIVF"/>
    <property type="match status" value="1"/>
</dbReference>
<dbReference type="InterPro" id="IPR003593">
    <property type="entry name" value="AAA+_ATPase"/>
</dbReference>
<dbReference type="InterPro" id="IPR017871">
    <property type="entry name" value="ABC_transporter-like_CS"/>
</dbReference>
<dbReference type="InterPro" id="IPR003439">
    <property type="entry name" value="ABC_transporter-like_ATP-bd"/>
</dbReference>
<dbReference type="GO" id="GO:0005524">
    <property type="term" value="F:ATP binding"/>
    <property type="evidence" value="ECO:0007669"/>
    <property type="project" value="UniProtKB-KW"/>
</dbReference>
<evidence type="ECO:0000256" key="1">
    <source>
        <dbReference type="ARBA" id="ARBA00005417"/>
    </source>
</evidence>
<keyword evidence="2" id="KW-0813">Transport</keyword>
<organism evidence="7 8">
    <name type="scientific">Ancylobacter tetraedralis</name>
    <dbReference type="NCBI Taxonomy" id="217068"/>
    <lineage>
        <taxon>Bacteria</taxon>
        <taxon>Pseudomonadati</taxon>
        <taxon>Pseudomonadota</taxon>
        <taxon>Alphaproteobacteria</taxon>
        <taxon>Hyphomicrobiales</taxon>
        <taxon>Xanthobacteraceae</taxon>
        <taxon>Ancylobacter</taxon>
    </lineage>
</organism>
<dbReference type="Pfam" id="PF00005">
    <property type="entry name" value="ABC_tran"/>
    <property type="match status" value="1"/>
</dbReference>
<dbReference type="InterPro" id="IPR052156">
    <property type="entry name" value="BCAA_Transport_ATP-bd_LivF"/>
</dbReference>
<reference evidence="7 8" key="1">
    <citation type="submission" date="2020-08" db="EMBL/GenBank/DDBJ databases">
        <title>Genomic Encyclopedia of Type Strains, Phase IV (KMG-IV): sequencing the most valuable type-strain genomes for metagenomic binning, comparative biology and taxonomic classification.</title>
        <authorList>
            <person name="Goeker M."/>
        </authorList>
    </citation>
    <scope>NUCLEOTIDE SEQUENCE [LARGE SCALE GENOMIC DNA]</scope>
    <source>
        <strain evidence="7 8">DSM 5895</strain>
    </source>
</reference>
<dbReference type="PROSITE" id="PS00211">
    <property type="entry name" value="ABC_TRANSPORTER_1"/>
    <property type="match status" value="1"/>
</dbReference>
<feature type="domain" description="ABC transporter" evidence="6">
    <location>
        <begin position="1"/>
        <end position="219"/>
    </location>
</feature>
<dbReference type="GO" id="GO:0016887">
    <property type="term" value="F:ATP hydrolysis activity"/>
    <property type="evidence" value="ECO:0007669"/>
    <property type="project" value="InterPro"/>
</dbReference>
<evidence type="ECO:0000313" key="8">
    <source>
        <dbReference type="Proteomes" id="UP000533469"/>
    </source>
</evidence>
<evidence type="ECO:0000256" key="4">
    <source>
        <dbReference type="ARBA" id="ARBA00022840"/>
    </source>
</evidence>
<evidence type="ECO:0000256" key="2">
    <source>
        <dbReference type="ARBA" id="ARBA00022448"/>
    </source>
</evidence>
<dbReference type="Proteomes" id="UP000533469">
    <property type="component" value="Unassembled WGS sequence"/>
</dbReference>
<keyword evidence="3" id="KW-0547">Nucleotide-binding</keyword>
<comment type="similarity">
    <text evidence="1">Belongs to the ABC transporter superfamily.</text>
</comment>
<dbReference type="RefSeq" id="WP_183188290.1">
    <property type="nucleotide sequence ID" value="NZ_JACICD010000001.1"/>
</dbReference>
<dbReference type="GO" id="GO:0015658">
    <property type="term" value="F:branched-chain amino acid transmembrane transporter activity"/>
    <property type="evidence" value="ECO:0007669"/>
    <property type="project" value="TreeGrafter"/>
</dbReference>
<dbReference type="EMBL" id="JACICD010000001">
    <property type="protein sequence ID" value="MBB3770157.1"/>
    <property type="molecule type" value="Genomic_DNA"/>
</dbReference>
<dbReference type="AlphaFoldDB" id="A0A839Z914"/>
<dbReference type="PANTHER" id="PTHR43820">
    <property type="entry name" value="HIGH-AFFINITY BRANCHED-CHAIN AMINO ACID TRANSPORT ATP-BINDING PROTEIN LIVF"/>
    <property type="match status" value="1"/>
</dbReference>
<gene>
    <name evidence="7" type="ORF">FHS55_000743</name>
</gene>
<comment type="caution">
    <text evidence="7">The sequence shown here is derived from an EMBL/GenBank/DDBJ whole genome shotgun (WGS) entry which is preliminary data.</text>
</comment>
<evidence type="ECO:0000259" key="6">
    <source>
        <dbReference type="PROSITE" id="PS50893"/>
    </source>
</evidence>
<sequence length="226" mass="24363">MKVLHGISLKVMPGEIVCLIGPNGAGKTTLLRTISGLNRATSGTIRFKGEDVVGLKPHQMVRRGVGHCPEGRRVFQLSVEENLVTGYIAGRGKSFAELRDQVYRLFPILGERRHQSAGRLSGGQQQMVAIGRALMGSPELLLLDEPSLGLAPIIIHQIFEIVLKLAESGVSIILVEQNIDLSFEVADFVYALEHGALQCSGPAAKIAADPRIKDIYLPGLDSHGAQ</sequence>
<keyword evidence="4 7" id="KW-0067">ATP-binding</keyword>
<dbReference type="SUPFAM" id="SSF52540">
    <property type="entry name" value="P-loop containing nucleoside triphosphate hydrolases"/>
    <property type="match status" value="1"/>
</dbReference>
<keyword evidence="8" id="KW-1185">Reference proteome</keyword>
<dbReference type="InterPro" id="IPR027417">
    <property type="entry name" value="P-loop_NTPase"/>
</dbReference>
<dbReference type="GO" id="GO:0015807">
    <property type="term" value="P:L-amino acid transport"/>
    <property type="evidence" value="ECO:0007669"/>
    <property type="project" value="TreeGrafter"/>
</dbReference>
<name>A0A839Z914_9HYPH</name>
<dbReference type="SMART" id="SM00382">
    <property type="entry name" value="AAA"/>
    <property type="match status" value="1"/>
</dbReference>
<dbReference type="Gene3D" id="3.40.50.300">
    <property type="entry name" value="P-loop containing nucleotide triphosphate hydrolases"/>
    <property type="match status" value="1"/>
</dbReference>
<accession>A0A839Z914</accession>
<keyword evidence="5" id="KW-0029">Amino-acid transport</keyword>
<protein>
    <submittedName>
        <fullName evidence="7">Branched-chain amino acid transport system ATP-binding protein</fullName>
    </submittedName>
</protein>
<dbReference type="CDD" id="cd03224">
    <property type="entry name" value="ABC_TM1139_LivF_branched"/>
    <property type="match status" value="1"/>
</dbReference>